<evidence type="ECO:0000313" key="2">
    <source>
        <dbReference type="Proteomes" id="UP001652624"/>
    </source>
</evidence>
<keyword evidence="1" id="KW-0732">Signal</keyword>
<proteinExistence type="predicted"/>
<dbReference type="CTD" id="389376"/>
<dbReference type="Pfam" id="PF15210">
    <property type="entry name" value="SFTA2"/>
    <property type="match status" value="1"/>
</dbReference>
<keyword evidence="2" id="KW-1185">Reference proteome</keyword>
<dbReference type="RefSeq" id="XP_007532378.1">
    <property type="nucleotide sequence ID" value="XM_007532316.3"/>
</dbReference>
<dbReference type="AlphaFoldDB" id="A0A1S3ABB4"/>
<organism evidence="2 3">
    <name type="scientific">Erinaceus europaeus</name>
    <name type="common">Western European hedgehog</name>
    <dbReference type="NCBI Taxonomy" id="9365"/>
    <lineage>
        <taxon>Eukaryota</taxon>
        <taxon>Metazoa</taxon>
        <taxon>Chordata</taxon>
        <taxon>Craniata</taxon>
        <taxon>Vertebrata</taxon>
        <taxon>Euteleostomi</taxon>
        <taxon>Mammalia</taxon>
        <taxon>Eutheria</taxon>
        <taxon>Laurasiatheria</taxon>
        <taxon>Eulipotyphla</taxon>
        <taxon>Erinaceidae</taxon>
        <taxon>Erinaceinae</taxon>
        <taxon>Erinaceus</taxon>
    </lineage>
</organism>
<accession>A0A1S3ABB4</accession>
<dbReference type="Proteomes" id="UP001652624">
    <property type="component" value="Chromosome 4"/>
</dbReference>
<evidence type="ECO:0000313" key="3">
    <source>
        <dbReference type="RefSeq" id="XP_007532378.1"/>
    </source>
</evidence>
<dbReference type="eggNOG" id="ENOG502TGNM">
    <property type="taxonomic scope" value="Eukaryota"/>
</dbReference>
<feature type="signal peptide" evidence="1">
    <location>
        <begin position="1"/>
        <end position="19"/>
    </location>
</feature>
<protein>
    <submittedName>
        <fullName evidence="3">Surfactant-associated protein 2</fullName>
    </submittedName>
</protein>
<name>A0A1S3ABB4_ERIEU</name>
<dbReference type="PANTHER" id="PTHR38500">
    <property type="entry name" value="SURFACTANT-ASSOCIATED PROTEIN 2"/>
    <property type="match status" value="1"/>
</dbReference>
<dbReference type="STRING" id="9365.ENSEEUP00000011701"/>
<evidence type="ECO:0000256" key="1">
    <source>
        <dbReference type="SAM" id="SignalP"/>
    </source>
</evidence>
<reference evidence="3" key="1">
    <citation type="submission" date="2025-08" db="UniProtKB">
        <authorList>
            <consortium name="RefSeq"/>
        </authorList>
    </citation>
    <scope>IDENTIFICATION</scope>
</reference>
<sequence length="78" mass="8576">MAALLPLFLFLTLLSTSYGTGPGMILQLKLKDSFPANSSYGYDFMRLLEKLCLLLDLHSGTNVTLHHAGSLHHVTCKV</sequence>
<dbReference type="GeneID" id="103121771"/>
<feature type="chain" id="PRO_5010262600" evidence="1">
    <location>
        <begin position="20"/>
        <end position="78"/>
    </location>
</feature>
<dbReference type="OMA" id="GPRMILQ"/>
<dbReference type="PANTHER" id="PTHR38500:SF1">
    <property type="entry name" value="SURFACTANT-ASSOCIATED PROTEIN 2"/>
    <property type="match status" value="1"/>
</dbReference>
<dbReference type="InterPro" id="IPR028198">
    <property type="entry name" value="SFTA2"/>
</dbReference>
<dbReference type="InParanoid" id="A0A1S3ABB4"/>
<gene>
    <name evidence="3" type="primary">SFTA2</name>
</gene>
<dbReference type="FunCoup" id="A0A1S3ABB4">
    <property type="interactions" value="2"/>
</dbReference>